<dbReference type="Proteomes" id="UP001519332">
    <property type="component" value="Unassembled WGS sequence"/>
</dbReference>
<gene>
    <name evidence="2" type="ORF">JOF56_006667</name>
</gene>
<accession>A0ABS4TPF1</accession>
<keyword evidence="1" id="KW-1133">Transmembrane helix</keyword>
<reference evidence="2 3" key="1">
    <citation type="submission" date="2021-03" db="EMBL/GenBank/DDBJ databases">
        <title>Sequencing the genomes of 1000 actinobacteria strains.</title>
        <authorList>
            <person name="Klenk H.-P."/>
        </authorList>
    </citation>
    <scope>NUCLEOTIDE SEQUENCE [LARGE SCALE GENOMIC DNA]</scope>
    <source>
        <strain evidence="2 3">DSM 46670</strain>
    </source>
</reference>
<protein>
    <submittedName>
        <fullName evidence="2">Uncharacterized protein</fullName>
    </submittedName>
</protein>
<name>A0ABS4TPF1_9PSEU</name>
<dbReference type="RefSeq" id="WP_209643360.1">
    <property type="nucleotide sequence ID" value="NZ_JAGINW010000001.1"/>
</dbReference>
<evidence type="ECO:0000313" key="2">
    <source>
        <dbReference type="EMBL" id="MBP2326282.1"/>
    </source>
</evidence>
<sequence length="280" mass="30272">MAIRSRLADRAGRLLLIVFGVFSVALMTPGSAAAEQDAPVVFCLTPGRQESLVKAAVALRLAEPAKTPDRLAVAGQEWDITKWRDQRNDDFSRACEALFSVEQVARQSPAASPGPSLLATLTPFIVAIGTAILAVLTATWRDKISRGKVQADALFAAVGEFLISSDRYISGWLGTGSRPDDTAIREHRAKLLEKLGPITAQHSCWKAVAYVRDQLRTGPFGPELTTGWVQLDTDSRAVRVDGLNCGLATLDHTIVQVARGLLRPFRSFFVHPAVPAVMTS</sequence>
<evidence type="ECO:0000313" key="3">
    <source>
        <dbReference type="Proteomes" id="UP001519332"/>
    </source>
</evidence>
<evidence type="ECO:0000256" key="1">
    <source>
        <dbReference type="SAM" id="Phobius"/>
    </source>
</evidence>
<feature type="transmembrane region" description="Helical" evidence="1">
    <location>
        <begin position="117"/>
        <end position="140"/>
    </location>
</feature>
<organism evidence="2 3">
    <name type="scientific">Kibdelosporangium banguiense</name>
    <dbReference type="NCBI Taxonomy" id="1365924"/>
    <lineage>
        <taxon>Bacteria</taxon>
        <taxon>Bacillati</taxon>
        <taxon>Actinomycetota</taxon>
        <taxon>Actinomycetes</taxon>
        <taxon>Pseudonocardiales</taxon>
        <taxon>Pseudonocardiaceae</taxon>
        <taxon>Kibdelosporangium</taxon>
    </lineage>
</organism>
<keyword evidence="1" id="KW-0472">Membrane</keyword>
<proteinExistence type="predicted"/>
<keyword evidence="3" id="KW-1185">Reference proteome</keyword>
<comment type="caution">
    <text evidence="2">The sequence shown here is derived from an EMBL/GenBank/DDBJ whole genome shotgun (WGS) entry which is preliminary data.</text>
</comment>
<dbReference type="EMBL" id="JAGINW010000001">
    <property type="protein sequence ID" value="MBP2326282.1"/>
    <property type="molecule type" value="Genomic_DNA"/>
</dbReference>
<keyword evidence="1" id="KW-0812">Transmembrane</keyword>